<evidence type="ECO:0000313" key="10">
    <source>
        <dbReference type="Proteomes" id="UP000001522"/>
    </source>
</evidence>
<comment type="subcellular location">
    <subcellularLocation>
        <location evidence="1">Cell membrane</location>
        <topology evidence="1">Multi-pass membrane protein</topology>
    </subcellularLocation>
</comment>
<evidence type="ECO:0000256" key="5">
    <source>
        <dbReference type="ARBA" id="ARBA00023136"/>
    </source>
</evidence>
<evidence type="ECO:0000313" key="9">
    <source>
        <dbReference type="EMBL" id="CBG39863.1"/>
    </source>
</evidence>
<keyword evidence="2" id="KW-1003">Cell membrane</keyword>
<feature type="transmembrane region" description="Helical" evidence="6">
    <location>
        <begin position="12"/>
        <end position="39"/>
    </location>
</feature>
<sequence>MIALLTNPMAVAIFIMMVLCLLRFNVFLSIVVAALVGGLMSHMNILETLKLMIHGMNGNMETALSYVFLGILAVAVSRGNLTKILVYKVMLLVQQKKTFFVLFIAFIACFSQNLIPIHIAFIPILIPPLLSLMNLMKIDRRAVACALAFGLEAPYICIPVGFGLIYQTILRDQMLANHINVSIKDIASVMWIGGLAMLVGLLVAVFLLYRRPREYEGDCLEEKIKHLKNAKLERSDYFALCGALLAFGVQILSNSLPLGAFVGVIFLVFSGVIPWKKMDAVVDEGIKSMAFIAFVMLLASGFAEVIKAGNGVKDLVEITMGLVGGKFGAIVLMLSAGLLVTLGIGTSFGTIPVIATFYCPLSLALGFSIPATILLLGIAGALGDAGSPASDTTIGPTMGLNADGLHDHIRDTCIPTFLVYNTSLLVFGLFGALILC</sequence>
<keyword evidence="3 6" id="KW-0812">Transmembrane</keyword>
<feature type="transmembrane region" description="Helical" evidence="6">
    <location>
        <begin position="288"/>
        <end position="306"/>
    </location>
</feature>
<dbReference type="RefSeq" id="WP_013022947.1">
    <property type="nucleotide sequence ID" value="NC_013949.1"/>
</dbReference>
<evidence type="ECO:0000259" key="7">
    <source>
        <dbReference type="Pfam" id="PF03553"/>
    </source>
</evidence>
<feature type="transmembrane region" description="Helical" evidence="6">
    <location>
        <begin position="142"/>
        <end position="166"/>
    </location>
</feature>
<dbReference type="InterPro" id="IPR018461">
    <property type="entry name" value="Na/H_Antiport_NhaC-like_C"/>
</dbReference>
<feature type="transmembrane region" description="Helical" evidence="6">
    <location>
        <begin position="258"/>
        <end position="276"/>
    </location>
</feature>
<feature type="transmembrane region" description="Helical" evidence="6">
    <location>
        <begin position="417"/>
        <end position="435"/>
    </location>
</feature>
<gene>
    <name evidence="9" type="ordered locus">HMU06020</name>
</gene>
<dbReference type="PANTHER" id="PTHR37821">
    <property type="entry name" value="AMINO ACID TRANSPORTER YUIF-RELATED"/>
    <property type="match status" value="1"/>
</dbReference>
<accession>D3UH91</accession>
<evidence type="ECO:0000256" key="1">
    <source>
        <dbReference type="ARBA" id="ARBA00004651"/>
    </source>
</evidence>
<keyword evidence="10" id="KW-1185">Reference proteome</keyword>
<dbReference type="InterPro" id="IPR032813">
    <property type="entry name" value="Na_H_antiport_N"/>
</dbReference>
<feature type="transmembrane region" description="Helical" evidence="6">
    <location>
        <begin position="326"/>
        <end position="345"/>
    </location>
</feature>
<dbReference type="KEGG" id="hms:HMU06020"/>
<dbReference type="Pfam" id="PF13726">
    <property type="entry name" value="Na_H_antiport_2"/>
    <property type="match status" value="1"/>
</dbReference>
<dbReference type="Pfam" id="PF03553">
    <property type="entry name" value="Na_H_antiporter"/>
    <property type="match status" value="1"/>
</dbReference>
<dbReference type="HOGENOM" id="CLU_037927_0_0_7"/>
<keyword evidence="4 6" id="KW-1133">Transmembrane helix</keyword>
<evidence type="ECO:0000256" key="4">
    <source>
        <dbReference type="ARBA" id="ARBA00022989"/>
    </source>
</evidence>
<feature type="transmembrane region" description="Helical" evidence="6">
    <location>
        <begin position="357"/>
        <end position="382"/>
    </location>
</feature>
<dbReference type="EMBL" id="FN555004">
    <property type="protein sequence ID" value="CBG39863.1"/>
    <property type="molecule type" value="Genomic_DNA"/>
</dbReference>
<dbReference type="eggNOG" id="COG2056">
    <property type="taxonomic scope" value="Bacteria"/>
</dbReference>
<dbReference type="Proteomes" id="UP000001522">
    <property type="component" value="Chromosome"/>
</dbReference>
<proteinExistence type="predicted"/>
<reference evidence="9 10" key="1">
    <citation type="journal article" date="2010" name="BMC Genomics">
        <title>Comparative genomics and proteomics of Helicobacter mustelae, an ulcerogenic and carcinogenic gastric pathogen.</title>
        <authorList>
            <person name="O'Toole P.W."/>
            <person name="Snelling W.J."/>
            <person name="Canchaya C."/>
            <person name="Forde B.M."/>
            <person name="Hardie K.R."/>
            <person name="Josenhans C."/>
            <person name="Graham R.L.J."/>
            <person name="McMullan G."/>
            <person name="Parkhill J."/>
            <person name="Belda E."/>
            <person name="Bentley S.D."/>
        </authorList>
    </citation>
    <scope>NUCLEOTIDE SEQUENCE [LARGE SCALE GENOMIC DNA]</scope>
    <source>
        <strain evidence="10">ATCC 43772 / LMG 18044 / NCTC 12198 / 12198</strain>
    </source>
</reference>
<dbReference type="InterPro" id="IPR052576">
    <property type="entry name" value="AA_Transporter-Related"/>
</dbReference>
<evidence type="ECO:0000256" key="6">
    <source>
        <dbReference type="SAM" id="Phobius"/>
    </source>
</evidence>
<evidence type="ECO:0000256" key="2">
    <source>
        <dbReference type="ARBA" id="ARBA00022475"/>
    </source>
</evidence>
<protein>
    <submittedName>
        <fullName evidence="9">Putative integral membrane protein</fullName>
    </submittedName>
</protein>
<dbReference type="GO" id="GO:0005886">
    <property type="term" value="C:plasma membrane"/>
    <property type="evidence" value="ECO:0007669"/>
    <property type="project" value="UniProtKB-SubCell"/>
</dbReference>
<feature type="domain" description="Na+/H+ antiporter NhaC-like C-terminal" evidence="7">
    <location>
        <begin position="148"/>
        <end position="431"/>
    </location>
</feature>
<feature type="domain" description="Putative Na+/H+ antiporter N-terminal" evidence="8">
    <location>
        <begin position="7"/>
        <end position="90"/>
    </location>
</feature>
<name>D3UH91_HELM1</name>
<evidence type="ECO:0000256" key="3">
    <source>
        <dbReference type="ARBA" id="ARBA00022692"/>
    </source>
</evidence>
<feature type="transmembrane region" description="Helical" evidence="6">
    <location>
        <begin position="99"/>
        <end position="130"/>
    </location>
</feature>
<dbReference type="PANTHER" id="PTHR37821:SF1">
    <property type="entry name" value="AMINO ACID TRANSPORTER YUIF-RELATED"/>
    <property type="match status" value="1"/>
</dbReference>
<dbReference type="AlphaFoldDB" id="D3UH91"/>
<keyword evidence="5 6" id="KW-0472">Membrane</keyword>
<feature type="transmembrane region" description="Helical" evidence="6">
    <location>
        <begin position="60"/>
        <end position="79"/>
    </location>
</feature>
<organism evidence="9 10">
    <name type="scientific">Helicobacter mustelae (strain ATCC 43772 / CCUG 25715 / CIP 103759 / LMG 18044 / NCTC 12198 / R85-136P)</name>
    <name type="common">Campylobacter mustelae</name>
    <dbReference type="NCBI Taxonomy" id="679897"/>
    <lineage>
        <taxon>Bacteria</taxon>
        <taxon>Pseudomonadati</taxon>
        <taxon>Campylobacterota</taxon>
        <taxon>Epsilonproteobacteria</taxon>
        <taxon>Campylobacterales</taxon>
        <taxon>Helicobacteraceae</taxon>
        <taxon>Helicobacter</taxon>
    </lineage>
</organism>
<evidence type="ECO:0000259" key="8">
    <source>
        <dbReference type="Pfam" id="PF13726"/>
    </source>
</evidence>
<feature type="transmembrane region" description="Helical" evidence="6">
    <location>
        <begin position="186"/>
        <end position="209"/>
    </location>
</feature>
<dbReference type="STRING" id="679897.HMU06020"/>